<proteinExistence type="predicted"/>
<feature type="domain" description="HTH deoR-type" evidence="6">
    <location>
        <begin position="22"/>
        <end position="77"/>
    </location>
</feature>
<protein>
    <submittedName>
        <fullName evidence="7">DeoR/GlpR family transcriptional regulator</fullName>
    </submittedName>
</protein>
<dbReference type="Pfam" id="PF00455">
    <property type="entry name" value="DeoRC"/>
    <property type="match status" value="1"/>
</dbReference>
<dbReference type="Pfam" id="PF08220">
    <property type="entry name" value="HTH_DeoR"/>
    <property type="match status" value="1"/>
</dbReference>
<comment type="caution">
    <text evidence="7">The sequence shown here is derived from an EMBL/GenBank/DDBJ whole genome shotgun (WGS) entry which is preliminary data.</text>
</comment>
<sequence>MSETGPSERVTGDTGAGERRGATARHQGIVALVRQRGFMAIEALANHFDVTVQTIRRDLNQLSEEGRVLRYHGGAGLPSSVENIDYTARQVMNPVEKERIARLVATEIPAHASLFINIGTTTEAVARALAGHQDLRVITNNLNVAATLARSTDFKIILTGGTVRNRDGGIVGTASSDMIGQFRVDYGIIGISGIDEDGTLLDFDADEVRAAQAILRNSRQVFLVADHTKFARRPMVRMGSITEVTALFTDEPPPPAIQRLLGEHDVALKIAPKV</sequence>
<keyword evidence="4" id="KW-0804">Transcription</keyword>
<reference evidence="7" key="2">
    <citation type="submission" date="2020-09" db="EMBL/GenBank/DDBJ databases">
        <authorList>
            <person name="Sun Q."/>
            <person name="Zhou Y."/>
        </authorList>
    </citation>
    <scope>NUCLEOTIDE SEQUENCE</scope>
    <source>
        <strain evidence="7">CGMCC 1.15725</strain>
    </source>
</reference>
<dbReference type="Gene3D" id="3.30.750.70">
    <property type="entry name" value="4-hydroxybutyrate coenzyme like domains"/>
    <property type="match status" value="1"/>
</dbReference>
<evidence type="ECO:0000256" key="4">
    <source>
        <dbReference type="ARBA" id="ARBA00023163"/>
    </source>
</evidence>
<dbReference type="PROSITE" id="PS51000">
    <property type="entry name" value="HTH_DEOR_2"/>
    <property type="match status" value="1"/>
</dbReference>
<dbReference type="RefSeq" id="WP_189050022.1">
    <property type="nucleotide sequence ID" value="NZ_BMJQ01000012.1"/>
</dbReference>
<name>A0A8J2YWV7_9PROT</name>
<accession>A0A8J2YWV7</accession>
<evidence type="ECO:0000256" key="2">
    <source>
        <dbReference type="ARBA" id="ARBA00023015"/>
    </source>
</evidence>
<evidence type="ECO:0000256" key="5">
    <source>
        <dbReference type="SAM" id="MobiDB-lite"/>
    </source>
</evidence>
<dbReference type="EMBL" id="BMJQ01000012">
    <property type="protein sequence ID" value="GGF33980.1"/>
    <property type="molecule type" value="Genomic_DNA"/>
</dbReference>
<dbReference type="InterPro" id="IPR036390">
    <property type="entry name" value="WH_DNA-bd_sf"/>
</dbReference>
<dbReference type="InterPro" id="IPR001034">
    <property type="entry name" value="DeoR_HTH"/>
</dbReference>
<keyword evidence="2" id="KW-0805">Transcription regulation</keyword>
<dbReference type="InterPro" id="IPR018356">
    <property type="entry name" value="Tscrpt_reg_HTH_DeoR_CS"/>
</dbReference>
<dbReference type="SUPFAM" id="SSF100950">
    <property type="entry name" value="NagB/RpiA/CoA transferase-like"/>
    <property type="match status" value="1"/>
</dbReference>
<dbReference type="PANTHER" id="PTHR30363">
    <property type="entry name" value="HTH-TYPE TRANSCRIPTIONAL REGULATOR SRLR-RELATED"/>
    <property type="match status" value="1"/>
</dbReference>
<evidence type="ECO:0000313" key="7">
    <source>
        <dbReference type="EMBL" id="GGF33980.1"/>
    </source>
</evidence>
<dbReference type="GO" id="GO:0003677">
    <property type="term" value="F:DNA binding"/>
    <property type="evidence" value="ECO:0007669"/>
    <property type="project" value="UniProtKB-KW"/>
</dbReference>
<dbReference type="InterPro" id="IPR014036">
    <property type="entry name" value="DeoR-like_C"/>
</dbReference>
<dbReference type="SMART" id="SM00420">
    <property type="entry name" value="HTH_DEOR"/>
    <property type="match status" value="1"/>
</dbReference>
<keyword evidence="1" id="KW-0678">Repressor</keyword>
<feature type="region of interest" description="Disordered" evidence="5">
    <location>
        <begin position="1"/>
        <end position="22"/>
    </location>
</feature>
<evidence type="ECO:0000313" key="8">
    <source>
        <dbReference type="Proteomes" id="UP000646365"/>
    </source>
</evidence>
<dbReference type="AlphaFoldDB" id="A0A8J2YWV7"/>
<dbReference type="PRINTS" id="PR00037">
    <property type="entry name" value="HTHLACR"/>
</dbReference>
<dbReference type="PANTHER" id="PTHR30363:SF4">
    <property type="entry name" value="GLYCEROL-3-PHOSPHATE REGULON REPRESSOR"/>
    <property type="match status" value="1"/>
</dbReference>
<evidence type="ECO:0000259" key="6">
    <source>
        <dbReference type="PROSITE" id="PS51000"/>
    </source>
</evidence>
<organism evidence="7 8">
    <name type="scientific">Aliidongia dinghuensis</name>
    <dbReference type="NCBI Taxonomy" id="1867774"/>
    <lineage>
        <taxon>Bacteria</taxon>
        <taxon>Pseudomonadati</taxon>
        <taxon>Pseudomonadota</taxon>
        <taxon>Alphaproteobacteria</taxon>
        <taxon>Rhodospirillales</taxon>
        <taxon>Dongiaceae</taxon>
        <taxon>Aliidongia</taxon>
    </lineage>
</organism>
<keyword evidence="8" id="KW-1185">Reference proteome</keyword>
<dbReference type="Gene3D" id="1.10.10.10">
    <property type="entry name" value="Winged helix-like DNA-binding domain superfamily/Winged helix DNA-binding domain"/>
    <property type="match status" value="1"/>
</dbReference>
<dbReference type="InterPro" id="IPR037171">
    <property type="entry name" value="NagB/RpiA_transferase-like"/>
</dbReference>
<dbReference type="GO" id="GO:0003700">
    <property type="term" value="F:DNA-binding transcription factor activity"/>
    <property type="evidence" value="ECO:0007669"/>
    <property type="project" value="InterPro"/>
</dbReference>
<reference evidence="7" key="1">
    <citation type="journal article" date="2014" name="Int. J. Syst. Evol. Microbiol.">
        <title>Complete genome sequence of Corynebacterium casei LMG S-19264T (=DSM 44701T), isolated from a smear-ripened cheese.</title>
        <authorList>
            <consortium name="US DOE Joint Genome Institute (JGI-PGF)"/>
            <person name="Walter F."/>
            <person name="Albersmeier A."/>
            <person name="Kalinowski J."/>
            <person name="Ruckert C."/>
        </authorList>
    </citation>
    <scope>NUCLEOTIDE SEQUENCE</scope>
    <source>
        <strain evidence="7">CGMCC 1.15725</strain>
    </source>
</reference>
<gene>
    <name evidence="7" type="primary">glpR</name>
    <name evidence="7" type="ORF">GCM10011611_45280</name>
</gene>
<keyword evidence="3" id="KW-0238">DNA-binding</keyword>
<evidence type="ECO:0000256" key="3">
    <source>
        <dbReference type="ARBA" id="ARBA00023125"/>
    </source>
</evidence>
<dbReference type="NCBIfam" id="NF008154">
    <property type="entry name" value="PRK10906.1"/>
    <property type="match status" value="1"/>
</dbReference>
<dbReference type="PROSITE" id="PS00894">
    <property type="entry name" value="HTH_DEOR_1"/>
    <property type="match status" value="1"/>
</dbReference>
<dbReference type="InterPro" id="IPR050313">
    <property type="entry name" value="Carb_Metab_HTH_regulators"/>
</dbReference>
<evidence type="ECO:0000256" key="1">
    <source>
        <dbReference type="ARBA" id="ARBA00022491"/>
    </source>
</evidence>
<dbReference type="InterPro" id="IPR036388">
    <property type="entry name" value="WH-like_DNA-bd_sf"/>
</dbReference>
<dbReference type="Proteomes" id="UP000646365">
    <property type="component" value="Unassembled WGS sequence"/>
</dbReference>
<dbReference type="SMART" id="SM01134">
    <property type="entry name" value="DeoRC"/>
    <property type="match status" value="1"/>
</dbReference>
<dbReference type="SUPFAM" id="SSF46785">
    <property type="entry name" value="Winged helix' DNA-binding domain"/>
    <property type="match status" value="1"/>
</dbReference>